<name>A0ABQ2AK24_9PSED</name>
<dbReference type="PANTHER" id="PTHR13136">
    <property type="entry name" value="TESTIS DEVELOPMENT PROTEIN PRTD"/>
    <property type="match status" value="1"/>
</dbReference>
<organism evidence="2 3">
    <name type="scientific">Pseudomonas fluvialis</name>
    <dbReference type="NCBI Taxonomy" id="1793966"/>
    <lineage>
        <taxon>Bacteria</taxon>
        <taxon>Pseudomonadati</taxon>
        <taxon>Pseudomonadota</taxon>
        <taxon>Gammaproteobacteria</taxon>
        <taxon>Pseudomonadales</taxon>
        <taxon>Pseudomonadaceae</taxon>
        <taxon>Pseudomonas</taxon>
    </lineage>
</organism>
<dbReference type="RefSeq" id="WP_133063684.1">
    <property type="nucleotide sequence ID" value="NZ_BMDE01000003.1"/>
</dbReference>
<evidence type="ECO:0000313" key="2">
    <source>
        <dbReference type="EMBL" id="GGH91079.1"/>
    </source>
</evidence>
<dbReference type="InterPro" id="IPR026555">
    <property type="entry name" value="NSL3/Tex30"/>
</dbReference>
<sequence>MSNAKGAVIDKDQCPHTYQGLEGWLFAAPAEPWATLLLAHGAGAGMDSEFLEQLVAQLLGEGLAVWRFEFPYMAARRTDGRRRPPNPQAQLLDSWRARVADARLRSTGPLVLAGKSMGGRMASLLADELALPVVCFGYPFRPPGKPDKLRIAHLQALRMPALIVQGERDPFGRREEVSGYALSASVRLHWLVDADHDFKALRRSALDQAALIREAARQTAAFVRQQLSD</sequence>
<dbReference type="Proteomes" id="UP000655550">
    <property type="component" value="Unassembled WGS sequence"/>
</dbReference>
<keyword evidence="3" id="KW-1185">Reference proteome</keyword>
<dbReference type="InterPro" id="IPR046879">
    <property type="entry name" value="KANL3/Tex30_Abhydrolase"/>
</dbReference>
<comment type="caution">
    <text evidence="2">The sequence shown here is derived from an EMBL/GenBank/DDBJ whole genome shotgun (WGS) entry which is preliminary data.</text>
</comment>
<accession>A0ABQ2AK24</accession>
<reference evidence="3" key="1">
    <citation type="journal article" date="2019" name="Int. J. Syst. Evol. Microbiol.">
        <title>The Global Catalogue of Microorganisms (GCM) 10K type strain sequencing project: providing services to taxonomists for standard genome sequencing and annotation.</title>
        <authorList>
            <consortium name="The Broad Institute Genomics Platform"/>
            <consortium name="The Broad Institute Genome Sequencing Center for Infectious Disease"/>
            <person name="Wu L."/>
            <person name="Ma J."/>
        </authorList>
    </citation>
    <scope>NUCLEOTIDE SEQUENCE [LARGE SCALE GENOMIC DNA]</scope>
    <source>
        <strain evidence="3">CCM 8778</strain>
    </source>
</reference>
<dbReference type="Gene3D" id="3.40.50.1820">
    <property type="entry name" value="alpha/beta hydrolase"/>
    <property type="match status" value="1"/>
</dbReference>
<dbReference type="EMBL" id="BMDE01000003">
    <property type="protein sequence ID" value="GGH91079.1"/>
    <property type="molecule type" value="Genomic_DNA"/>
</dbReference>
<dbReference type="InterPro" id="IPR029058">
    <property type="entry name" value="AB_hydrolase_fold"/>
</dbReference>
<protein>
    <recommendedName>
        <fullName evidence="1">KANL3/Tex30 alpha/beta hydrolase-like domain-containing protein</fullName>
    </recommendedName>
</protein>
<dbReference type="Pfam" id="PF20408">
    <property type="entry name" value="Abhydrolase_11"/>
    <property type="match status" value="1"/>
</dbReference>
<proteinExistence type="predicted"/>
<feature type="domain" description="KANL3/Tex30 alpha/beta hydrolase-like" evidence="1">
    <location>
        <begin position="34"/>
        <end position="223"/>
    </location>
</feature>
<dbReference type="PANTHER" id="PTHR13136:SF11">
    <property type="entry name" value="TESTIS-EXPRESSED PROTEIN 30"/>
    <property type="match status" value="1"/>
</dbReference>
<dbReference type="SUPFAM" id="SSF53474">
    <property type="entry name" value="alpha/beta-Hydrolases"/>
    <property type="match status" value="1"/>
</dbReference>
<evidence type="ECO:0000259" key="1">
    <source>
        <dbReference type="Pfam" id="PF20408"/>
    </source>
</evidence>
<evidence type="ECO:0000313" key="3">
    <source>
        <dbReference type="Proteomes" id="UP000655550"/>
    </source>
</evidence>
<gene>
    <name evidence="2" type="ORF">GCM10007363_10100</name>
</gene>